<evidence type="ECO:0000256" key="1">
    <source>
        <dbReference type="SAM" id="MobiDB-lite"/>
    </source>
</evidence>
<dbReference type="EMBL" id="OZ034819">
    <property type="protein sequence ID" value="CAL1398309.1"/>
    <property type="molecule type" value="Genomic_DNA"/>
</dbReference>
<proteinExistence type="predicted"/>
<reference evidence="2 3" key="1">
    <citation type="submission" date="2024-04" db="EMBL/GenBank/DDBJ databases">
        <authorList>
            <person name="Fracassetti M."/>
        </authorList>
    </citation>
    <scope>NUCLEOTIDE SEQUENCE [LARGE SCALE GENOMIC DNA]</scope>
</reference>
<organism evidence="2 3">
    <name type="scientific">Linum trigynum</name>
    <dbReference type="NCBI Taxonomy" id="586398"/>
    <lineage>
        <taxon>Eukaryota</taxon>
        <taxon>Viridiplantae</taxon>
        <taxon>Streptophyta</taxon>
        <taxon>Embryophyta</taxon>
        <taxon>Tracheophyta</taxon>
        <taxon>Spermatophyta</taxon>
        <taxon>Magnoliopsida</taxon>
        <taxon>eudicotyledons</taxon>
        <taxon>Gunneridae</taxon>
        <taxon>Pentapetalae</taxon>
        <taxon>rosids</taxon>
        <taxon>fabids</taxon>
        <taxon>Malpighiales</taxon>
        <taxon>Linaceae</taxon>
        <taxon>Linum</taxon>
    </lineage>
</organism>
<sequence>MRELGLANFVGPSGLLHEQDKSGLLLERAVEKLFDGLEPRPSCIISDMSFPSTSFLAKKHGIPRIRFNGFSCLAPLCVRNVETIREFLDRLEPSRVDEGPVSHGYGRRRAGLGLVRRREDKSPQ</sequence>
<evidence type="ECO:0000313" key="2">
    <source>
        <dbReference type="EMBL" id="CAL1398309.1"/>
    </source>
</evidence>
<name>A0AAV2FJ47_9ROSI</name>
<protein>
    <submittedName>
        <fullName evidence="2">Uncharacterized protein</fullName>
    </submittedName>
</protein>
<dbReference type="Gene3D" id="3.40.50.2000">
    <property type="entry name" value="Glycogen Phosphorylase B"/>
    <property type="match status" value="1"/>
</dbReference>
<gene>
    <name evidence="2" type="ORF">LTRI10_LOCUS38546</name>
</gene>
<keyword evidence="3" id="KW-1185">Reference proteome</keyword>
<dbReference type="Proteomes" id="UP001497516">
    <property type="component" value="Chromosome 6"/>
</dbReference>
<feature type="region of interest" description="Disordered" evidence="1">
    <location>
        <begin position="95"/>
        <end position="124"/>
    </location>
</feature>
<dbReference type="SUPFAM" id="SSF53756">
    <property type="entry name" value="UDP-Glycosyltransferase/glycogen phosphorylase"/>
    <property type="match status" value="1"/>
</dbReference>
<evidence type="ECO:0000313" key="3">
    <source>
        <dbReference type="Proteomes" id="UP001497516"/>
    </source>
</evidence>
<dbReference type="AlphaFoldDB" id="A0AAV2FJ47"/>
<accession>A0AAV2FJ47</accession>